<dbReference type="InterPro" id="IPR008207">
    <property type="entry name" value="Sig_transdc_His_kin_Hpt_dom"/>
</dbReference>
<dbReference type="Pfam" id="PF01627">
    <property type="entry name" value="Hpt"/>
    <property type="match status" value="1"/>
</dbReference>
<evidence type="ECO:0000313" key="4">
    <source>
        <dbReference type="EMBL" id="KGE05279.1"/>
    </source>
</evidence>
<dbReference type="EMBL" id="AUVB01000003">
    <property type="protein sequence ID" value="KGE05279.1"/>
    <property type="molecule type" value="Genomic_DNA"/>
</dbReference>
<dbReference type="HOGENOM" id="CLU_2081552_0_0_6"/>
<dbReference type="STRING" id="1265313.HRUBRA_00101"/>
<evidence type="ECO:0000256" key="1">
    <source>
        <dbReference type="ARBA" id="ARBA00023012"/>
    </source>
</evidence>
<dbReference type="SUPFAM" id="SSF47226">
    <property type="entry name" value="Histidine-containing phosphotransfer domain, HPT domain"/>
    <property type="match status" value="1"/>
</dbReference>
<accession>A0A095X327</accession>
<organism evidence="4 5">
    <name type="scientific">Pseudohaliea rubra DSM 19751</name>
    <dbReference type="NCBI Taxonomy" id="1265313"/>
    <lineage>
        <taxon>Bacteria</taxon>
        <taxon>Pseudomonadati</taxon>
        <taxon>Pseudomonadota</taxon>
        <taxon>Gammaproteobacteria</taxon>
        <taxon>Cellvibrionales</taxon>
        <taxon>Halieaceae</taxon>
        <taxon>Pseudohaliea</taxon>
    </lineage>
</organism>
<reference evidence="4 5" key="1">
    <citation type="journal article" date="2014" name="Genome Announc.">
        <title>Genome Sequence of Gammaproteobacterial Pseudohaliea rubra Type Strain DSM 19751, Isolated from Coastal Seawater of the Mediterranean Sea.</title>
        <authorList>
            <person name="Spring S."/>
            <person name="Fiebig A."/>
            <person name="Riedel T."/>
            <person name="Goker M."/>
            <person name="Klenk H.P."/>
        </authorList>
    </citation>
    <scope>NUCLEOTIDE SEQUENCE [LARGE SCALE GENOMIC DNA]</scope>
    <source>
        <strain evidence="4 5">DSM 19751</strain>
    </source>
</reference>
<dbReference type="PROSITE" id="PS50894">
    <property type="entry name" value="HPT"/>
    <property type="match status" value="1"/>
</dbReference>
<feature type="domain" description="HPt" evidence="3">
    <location>
        <begin position="22"/>
        <end position="117"/>
    </location>
</feature>
<dbReference type="RefSeq" id="WP_035516663.1">
    <property type="nucleotide sequence ID" value="NZ_KN234768.1"/>
</dbReference>
<dbReference type="Proteomes" id="UP000029640">
    <property type="component" value="Unassembled WGS sequence"/>
</dbReference>
<proteinExistence type="predicted"/>
<evidence type="ECO:0000259" key="3">
    <source>
        <dbReference type="PROSITE" id="PS50894"/>
    </source>
</evidence>
<keyword evidence="2" id="KW-0597">Phosphoprotein</keyword>
<gene>
    <name evidence="4" type="ORF">HRUBRA_00101</name>
</gene>
<dbReference type="InterPro" id="IPR036641">
    <property type="entry name" value="HPT_dom_sf"/>
</dbReference>
<protein>
    <recommendedName>
        <fullName evidence="3">HPt domain-containing protein</fullName>
    </recommendedName>
</protein>
<feature type="modified residue" description="Phosphohistidine" evidence="2">
    <location>
        <position position="61"/>
    </location>
</feature>
<keyword evidence="1" id="KW-0902">Two-component regulatory system</keyword>
<evidence type="ECO:0000313" key="5">
    <source>
        <dbReference type="Proteomes" id="UP000029640"/>
    </source>
</evidence>
<dbReference type="AlphaFoldDB" id="A0A095X327"/>
<dbReference type="Gene3D" id="1.20.120.160">
    <property type="entry name" value="HPT domain"/>
    <property type="match status" value="1"/>
</dbReference>
<comment type="caution">
    <text evidence="4">The sequence shown here is derived from an EMBL/GenBank/DDBJ whole genome shotgun (WGS) entry which is preliminary data.</text>
</comment>
<dbReference type="GO" id="GO:0000160">
    <property type="term" value="P:phosphorelay signal transduction system"/>
    <property type="evidence" value="ECO:0007669"/>
    <property type="project" value="UniProtKB-KW"/>
</dbReference>
<name>A0A095X327_9GAMM</name>
<sequence length="117" mass="12194">MSRGTAYGPDQKQLARLRTDLGSETLTAILAQCHVESGERLAALREALALGERETAAREAHTLAGLQRSVGLPALGEAFATLEGGIETGEQPDDDRLDALAAALAEGHRAAQSFLGA</sequence>
<keyword evidence="5" id="KW-1185">Reference proteome</keyword>
<dbReference type="GO" id="GO:0004672">
    <property type="term" value="F:protein kinase activity"/>
    <property type="evidence" value="ECO:0007669"/>
    <property type="project" value="UniProtKB-ARBA"/>
</dbReference>
<evidence type="ECO:0000256" key="2">
    <source>
        <dbReference type="PROSITE-ProRule" id="PRU00110"/>
    </source>
</evidence>